<name>A0A2U1MS73_ARTAN</name>
<keyword evidence="15" id="KW-1185">Reference proteome</keyword>
<keyword evidence="3" id="KW-0050">Antiport</keyword>
<feature type="domain" description="Sodium/calcium exchanger membrane region" evidence="13">
    <location>
        <begin position="21"/>
        <end position="138"/>
    </location>
</feature>
<evidence type="ECO:0000259" key="13">
    <source>
        <dbReference type="Pfam" id="PF01699"/>
    </source>
</evidence>
<keyword evidence="10" id="KW-0406">Ion transport</keyword>
<evidence type="ECO:0000256" key="3">
    <source>
        <dbReference type="ARBA" id="ARBA00022449"/>
    </source>
</evidence>
<feature type="transmembrane region" description="Helical" evidence="12">
    <location>
        <begin position="46"/>
        <end position="68"/>
    </location>
</feature>
<dbReference type="EMBL" id="PKPP01004489">
    <property type="protein sequence ID" value="PWA64113.1"/>
    <property type="molecule type" value="Genomic_DNA"/>
</dbReference>
<evidence type="ECO:0000256" key="12">
    <source>
        <dbReference type="SAM" id="Phobius"/>
    </source>
</evidence>
<evidence type="ECO:0000313" key="15">
    <source>
        <dbReference type="Proteomes" id="UP000245207"/>
    </source>
</evidence>
<proteinExistence type="inferred from homology"/>
<evidence type="ECO:0000256" key="1">
    <source>
        <dbReference type="ARBA" id="ARBA00004141"/>
    </source>
</evidence>
<dbReference type="AlphaFoldDB" id="A0A2U1MS73"/>
<dbReference type="PANTHER" id="PTHR12266">
    <property type="entry name" value="NA+/CA2+ K+ INDEPENDENT EXCHANGER"/>
    <property type="match status" value="1"/>
</dbReference>
<keyword evidence="5 12" id="KW-0812">Transmembrane</keyword>
<reference evidence="14 15" key="1">
    <citation type="journal article" date="2018" name="Mol. Plant">
        <title>The genome of Artemisia annua provides insight into the evolution of Asteraceae family and artemisinin biosynthesis.</title>
        <authorList>
            <person name="Shen Q."/>
            <person name="Zhang L."/>
            <person name="Liao Z."/>
            <person name="Wang S."/>
            <person name="Yan T."/>
            <person name="Shi P."/>
            <person name="Liu M."/>
            <person name="Fu X."/>
            <person name="Pan Q."/>
            <person name="Wang Y."/>
            <person name="Lv Z."/>
            <person name="Lu X."/>
            <person name="Zhang F."/>
            <person name="Jiang W."/>
            <person name="Ma Y."/>
            <person name="Chen M."/>
            <person name="Hao X."/>
            <person name="Li L."/>
            <person name="Tang Y."/>
            <person name="Lv G."/>
            <person name="Zhou Y."/>
            <person name="Sun X."/>
            <person name="Brodelius P.E."/>
            <person name="Rose J.K.C."/>
            <person name="Tang K."/>
        </authorList>
    </citation>
    <scope>NUCLEOTIDE SEQUENCE [LARGE SCALE GENOMIC DNA]</scope>
    <source>
        <strain evidence="15">cv. Huhao1</strain>
        <tissue evidence="14">Leaf</tissue>
    </source>
</reference>
<evidence type="ECO:0000256" key="2">
    <source>
        <dbReference type="ARBA" id="ARBA00022448"/>
    </source>
</evidence>
<dbReference type="InterPro" id="IPR004837">
    <property type="entry name" value="NaCa_Exmemb"/>
</dbReference>
<dbReference type="Gene3D" id="1.20.1420.30">
    <property type="entry name" value="NCX, central ion-binding region"/>
    <property type="match status" value="1"/>
</dbReference>
<keyword evidence="7 12" id="KW-1133">Transmembrane helix</keyword>
<evidence type="ECO:0000256" key="9">
    <source>
        <dbReference type="ARBA" id="ARBA00023136"/>
    </source>
</evidence>
<keyword evidence="9 12" id="KW-0472">Membrane</keyword>
<gene>
    <name evidence="14" type="ORF">CTI12_AA298090</name>
</gene>
<evidence type="ECO:0000256" key="7">
    <source>
        <dbReference type="ARBA" id="ARBA00022989"/>
    </source>
</evidence>
<dbReference type="GO" id="GO:0006814">
    <property type="term" value="P:sodium ion transport"/>
    <property type="evidence" value="ECO:0007669"/>
    <property type="project" value="UniProtKB-KW"/>
</dbReference>
<evidence type="ECO:0000256" key="6">
    <source>
        <dbReference type="ARBA" id="ARBA00022958"/>
    </source>
</evidence>
<feature type="transmembrane region" description="Helical" evidence="12">
    <location>
        <begin position="80"/>
        <end position="101"/>
    </location>
</feature>
<comment type="caution">
    <text evidence="14">The sequence shown here is derived from an EMBL/GenBank/DDBJ whole genome shotgun (WGS) entry which is preliminary data.</text>
</comment>
<dbReference type="GO" id="GO:0006813">
    <property type="term" value="P:potassium ion transport"/>
    <property type="evidence" value="ECO:0007669"/>
    <property type="project" value="UniProtKB-KW"/>
</dbReference>
<dbReference type="Proteomes" id="UP000245207">
    <property type="component" value="Unassembled WGS sequence"/>
</dbReference>
<evidence type="ECO:0000256" key="11">
    <source>
        <dbReference type="ARBA" id="ARBA00038187"/>
    </source>
</evidence>
<keyword evidence="2" id="KW-0813">Transport</keyword>
<accession>A0A2U1MS73</accession>
<protein>
    <submittedName>
        <fullName evidence="14">Sodium/calcium exchanger membrane region</fullName>
    </submittedName>
</protein>
<evidence type="ECO:0000256" key="10">
    <source>
        <dbReference type="ARBA" id="ARBA00023201"/>
    </source>
</evidence>
<organism evidence="14 15">
    <name type="scientific">Artemisia annua</name>
    <name type="common">Sweet wormwood</name>
    <dbReference type="NCBI Taxonomy" id="35608"/>
    <lineage>
        <taxon>Eukaryota</taxon>
        <taxon>Viridiplantae</taxon>
        <taxon>Streptophyta</taxon>
        <taxon>Embryophyta</taxon>
        <taxon>Tracheophyta</taxon>
        <taxon>Spermatophyta</taxon>
        <taxon>Magnoliopsida</taxon>
        <taxon>eudicotyledons</taxon>
        <taxon>Gunneridae</taxon>
        <taxon>Pentapetalae</taxon>
        <taxon>asterids</taxon>
        <taxon>campanulids</taxon>
        <taxon>Asterales</taxon>
        <taxon>Asteraceae</taxon>
        <taxon>Asteroideae</taxon>
        <taxon>Anthemideae</taxon>
        <taxon>Artemisiinae</taxon>
        <taxon>Artemisia</taxon>
    </lineage>
</organism>
<comment type="subcellular location">
    <subcellularLocation>
        <location evidence="1">Membrane</location>
        <topology evidence="1">Multi-pass membrane protein</topology>
    </subcellularLocation>
</comment>
<keyword evidence="10" id="KW-0739">Sodium transport</keyword>
<dbReference type="InterPro" id="IPR051359">
    <property type="entry name" value="CaCA_antiporter"/>
</dbReference>
<dbReference type="OrthoDB" id="407410at2759"/>
<dbReference type="GO" id="GO:0015297">
    <property type="term" value="F:antiporter activity"/>
    <property type="evidence" value="ECO:0007669"/>
    <property type="project" value="UniProtKB-KW"/>
</dbReference>
<dbReference type="Pfam" id="PF01699">
    <property type="entry name" value="Na_Ca_ex"/>
    <property type="match status" value="1"/>
</dbReference>
<comment type="similarity">
    <text evidence="11">Belongs to the Ca(2+):cation antiporter (CaCA) (TC 2.A.19) family. Cation/calcium exchanger (CCX) subfamily.</text>
</comment>
<evidence type="ECO:0000256" key="8">
    <source>
        <dbReference type="ARBA" id="ARBA00023053"/>
    </source>
</evidence>
<dbReference type="PANTHER" id="PTHR12266:SF33">
    <property type="entry name" value="CATION_CALCIUM EXCHANGER 5"/>
    <property type="match status" value="1"/>
</dbReference>
<keyword evidence="4" id="KW-0633">Potassium transport</keyword>
<feature type="transmembrane region" description="Helical" evidence="12">
    <location>
        <begin position="113"/>
        <end position="135"/>
    </location>
</feature>
<sequence>MSKLLHGVTKMLFYKVQIPTLVITAQNQFSKIVTTLSRHLNLTPSIGAVTLLALGNGAPDVFASLAAVGGGDGRMGFGAILSAGMFVSAVVVGFVAIYSAPFGVDAVSFVRDVLFYMTACLFLFYVYLSGEIWLWQAVGRNNYLRFIPGYSISDSSCHDFMLLVCDDTLELLLFVVSSYTCNIFTGIQSVGADISESVCGATFNSRPLMGSTFFAPITPVKPLHSILNVVWDWLYRLFEIACQGHC</sequence>
<evidence type="ECO:0000313" key="14">
    <source>
        <dbReference type="EMBL" id="PWA64113.1"/>
    </source>
</evidence>
<keyword evidence="8" id="KW-0915">Sodium</keyword>
<dbReference type="GO" id="GO:0008324">
    <property type="term" value="F:monoatomic cation transmembrane transporter activity"/>
    <property type="evidence" value="ECO:0007669"/>
    <property type="project" value="TreeGrafter"/>
</dbReference>
<evidence type="ECO:0000256" key="4">
    <source>
        <dbReference type="ARBA" id="ARBA00022538"/>
    </source>
</evidence>
<keyword evidence="6" id="KW-0630">Potassium</keyword>
<evidence type="ECO:0000256" key="5">
    <source>
        <dbReference type="ARBA" id="ARBA00022692"/>
    </source>
</evidence>
<dbReference type="STRING" id="35608.A0A2U1MS73"/>
<dbReference type="InterPro" id="IPR044880">
    <property type="entry name" value="NCX_ion-bd_dom_sf"/>
</dbReference>
<dbReference type="GO" id="GO:0016020">
    <property type="term" value="C:membrane"/>
    <property type="evidence" value="ECO:0007669"/>
    <property type="project" value="UniProtKB-SubCell"/>
</dbReference>